<dbReference type="InterPro" id="IPR036388">
    <property type="entry name" value="WH-like_DNA-bd_sf"/>
</dbReference>
<keyword evidence="3" id="KW-0238">DNA-binding</keyword>
<dbReference type="InterPro" id="IPR005119">
    <property type="entry name" value="LysR_subst-bd"/>
</dbReference>
<dbReference type="Pfam" id="PF00126">
    <property type="entry name" value="HTH_1"/>
    <property type="match status" value="1"/>
</dbReference>
<feature type="domain" description="HTH lysR-type" evidence="5">
    <location>
        <begin position="1"/>
        <end position="58"/>
    </location>
</feature>
<reference evidence="6" key="1">
    <citation type="submission" date="2020-05" db="EMBL/GenBank/DDBJ databases">
        <authorList>
            <person name="Chiriac C."/>
            <person name="Salcher M."/>
            <person name="Ghai R."/>
            <person name="Kavagutti S V."/>
        </authorList>
    </citation>
    <scope>NUCLEOTIDE SEQUENCE</scope>
</reference>
<dbReference type="InterPro" id="IPR000847">
    <property type="entry name" value="LysR_HTH_N"/>
</dbReference>
<dbReference type="PROSITE" id="PS50931">
    <property type="entry name" value="HTH_LYSR"/>
    <property type="match status" value="1"/>
</dbReference>
<dbReference type="SUPFAM" id="SSF46785">
    <property type="entry name" value="Winged helix' DNA-binding domain"/>
    <property type="match status" value="1"/>
</dbReference>
<dbReference type="CDD" id="cd08414">
    <property type="entry name" value="PBP2_LTTR_aromatics_like"/>
    <property type="match status" value="1"/>
</dbReference>
<dbReference type="PANTHER" id="PTHR30346">
    <property type="entry name" value="TRANSCRIPTIONAL DUAL REGULATOR HCAR-RELATED"/>
    <property type="match status" value="1"/>
</dbReference>
<evidence type="ECO:0000256" key="4">
    <source>
        <dbReference type="ARBA" id="ARBA00023163"/>
    </source>
</evidence>
<dbReference type="PRINTS" id="PR00039">
    <property type="entry name" value="HTHLYSR"/>
</dbReference>
<protein>
    <submittedName>
        <fullName evidence="6">Unannotated protein</fullName>
    </submittedName>
</protein>
<dbReference type="FunFam" id="1.10.10.10:FF:000001">
    <property type="entry name" value="LysR family transcriptional regulator"/>
    <property type="match status" value="1"/>
</dbReference>
<dbReference type="InterPro" id="IPR036390">
    <property type="entry name" value="WH_DNA-bd_sf"/>
</dbReference>
<dbReference type="Gene3D" id="3.40.190.10">
    <property type="entry name" value="Periplasmic binding protein-like II"/>
    <property type="match status" value="2"/>
</dbReference>
<evidence type="ECO:0000256" key="3">
    <source>
        <dbReference type="ARBA" id="ARBA00023125"/>
    </source>
</evidence>
<evidence type="ECO:0000256" key="2">
    <source>
        <dbReference type="ARBA" id="ARBA00023015"/>
    </source>
</evidence>
<name>A0A6J6UMH8_9ZZZZ</name>
<organism evidence="6">
    <name type="scientific">freshwater metagenome</name>
    <dbReference type="NCBI Taxonomy" id="449393"/>
    <lineage>
        <taxon>unclassified sequences</taxon>
        <taxon>metagenomes</taxon>
        <taxon>ecological metagenomes</taxon>
    </lineage>
</organism>
<evidence type="ECO:0000256" key="1">
    <source>
        <dbReference type="ARBA" id="ARBA00009437"/>
    </source>
</evidence>
<dbReference type="Gene3D" id="1.10.10.10">
    <property type="entry name" value="Winged helix-like DNA-binding domain superfamily/Winged helix DNA-binding domain"/>
    <property type="match status" value="1"/>
</dbReference>
<keyword evidence="4" id="KW-0804">Transcription</keyword>
<dbReference type="GO" id="GO:0003677">
    <property type="term" value="F:DNA binding"/>
    <property type="evidence" value="ECO:0007669"/>
    <property type="project" value="UniProtKB-KW"/>
</dbReference>
<sequence>MEIRLLRSFVVLAEERHFGRAAARLHVAQPALSQQLKALEREVGARLLDRSTRRVDLTDAGRLLLQRAREVLTAADRAEADLALLVAGRAGRVRLGFVGTATYDVLPRVARRVREELPDLELELRGELLGPELIDALRAGDLDLAVLRPGPVLPDDLVAHELRREPLVAVLPAAHPAAGAASVAIADLAGETLVTHPSGARSTLQPRVLEACRAAGFDPAVLEVGETGTLVVFVAAGLGVGLVPASVRALRLDGVAYVPLAGDPVTVPLALAHRPDPSPVVARVAALVAGVAGVAP</sequence>
<accession>A0A6J6UMH8</accession>
<gene>
    <name evidence="6" type="ORF">UFOPK2761_02563</name>
</gene>
<dbReference type="PANTHER" id="PTHR30346:SF30">
    <property type="entry name" value="SMALL NEUTRAL PROTEASE REGULATORY PROTEIN"/>
    <property type="match status" value="1"/>
</dbReference>
<dbReference type="GO" id="GO:0032993">
    <property type="term" value="C:protein-DNA complex"/>
    <property type="evidence" value="ECO:0007669"/>
    <property type="project" value="TreeGrafter"/>
</dbReference>
<dbReference type="GO" id="GO:0003700">
    <property type="term" value="F:DNA-binding transcription factor activity"/>
    <property type="evidence" value="ECO:0007669"/>
    <property type="project" value="InterPro"/>
</dbReference>
<evidence type="ECO:0000313" key="6">
    <source>
        <dbReference type="EMBL" id="CAB4759923.1"/>
    </source>
</evidence>
<proteinExistence type="inferred from homology"/>
<evidence type="ECO:0000259" key="5">
    <source>
        <dbReference type="PROSITE" id="PS50931"/>
    </source>
</evidence>
<dbReference type="SUPFAM" id="SSF53850">
    <property type="entry name" value="Periplasmic binding protein-like II"/>
    <property type="match status" value="1"/>
</dbReference>
<comment type="similarity">
    <text evidence="1">Belongs to the LysR transcriptional regulatory family.</text>
</comment>
<dbReference type="Pfam" id="PF03466">
    <property type="entry name" value="LysR_substrate"/>
    <property type="match status" value="1"/>
</dbReference>
<keyword evidence="2" id="KW-0805">Transcription regulation</keyword>
<dbReference type="AlphaFoldDB" id="A0A6J6UMH8"/>
<dbReference type="EMBL" id="CAEZYQ010000023">
    <property type="protein sequence ID" value="CAB4759923.1"/>
    <property type="molecule type" value="Genomic_DNA"/>
</dbReference>